<accession>A0AAE3SHX0</accession>
<evidence type="ECO:0000259" key="2">
    <source>
        <dbReference type="Pfam" id="PF09413"/>
    </source>
</evidence>
<evidence type="ECO:0000313" key="4">
    <source>
        <dbReference type="Proteomes" id="UP001209229"/>
    </source>
</evidence>
<dbReference type="Pfam" id="PF09413">
    <property type="entry name" value="DUF2007"/>
    <property type="match status" value="1"/>
</dbReference>
<evidence type="ECO:0000313" key="3">
    <source>
        <dbReference type="EMBL" id="MCW3789722.1"/>
    </source>
</evidence>
<evidence type="ECO:0000256" key="1">
    <source>
        <dbReference type="SAM" id="MobiDB-lite"/>
    </source>
</evidence>
<dbReference type="EMBL" id="JAPDPJ010000175">
    <property type="protein sequence ID" value="MCW3789722.1"/>
    <property type="molecule type" value="Genomic_DNA"/>
</dbReference>
<sequence length="92" mass="9938">LKGVNIRRNVMRKTSHEPASGKGVNMIKNIQMVSMIKGELENHGISSLVKSDFNSGVTAGFSGGVPSAIDLYIESNDLEKATPIINDLIRNI</sequence>
<feature type="non-terminal residue" evidence="3">
    <location>
        <position position="1"/>
    </location>
</feature>
<proteinExistence type="predicted"/>
<feature type="region of interest" description="Disordered" evidence="1">
    <location>
        <begin position="1"/>
        <end position="22"/>
    </location>
</feature>
<keyword evidence="4" id="KW-1185">Reference proteome</keyword>
<comment type="caution">
    <text evidence="3">The sequence shown here is derived from an EMBL/GenBank/DDBJ whole genome shotgun (WGS) entry which is preliminary data.</text>
</comment>
<feature type="domain" description="DUF2007" evidence="2">
    <location>
        <begin position="32"/>
        <end position="87"/>
    </location>
</feature>
<dbReference type="RefSeq" id="WP_301193267.1">
    <property type="nucleotide sequence ID" value="NZ_JAPDPJ010000175.1"/>
</dbReference>
<name>A0AAE3SHX0_9BACT</name>
<protein>
    <submittedName>
        <fullName evidence="3">DUF2007 domain-containing protein</fullName>
    </submittedName>
</protein>
<dbReference type="AlphaFoldDB" id="A0AAE3SHX0"/>
<dbReference type="Proteomes" id="UP001209229">
    <property type="component" value="Unassembled WGS sequence"/>
</dbReference>
<reference evidence="3" key="1">
    <citation type="submission" date="2022-10" db="EMBL/GenBank/DDBJ databases">
        <authorList>
            <person name="Yu W.X."/>
        </authorList>
    </citation>
    <scope>NUCLEOTIDE SEQUENCE</scope>
    <source>
        <strain evidence="3">AAT</strain>
    </source>
</reference>
<gene>
    <name evidence="3" type="ORF">OM075_24900</name>
</gene>
<dbReference type="InterPro" id="IPR018551">
    <property type="entry name" value="DUF2007"/>
</dbReference>
<organism evidence="3 4">
    <name type="scientific">Plebeiibacterium sediminum</name>
    <dbReference type="NCBI Taxonomy" id="2992112"/>
    <lineage>
        <taxon>Bacteria</taxon>
        <taxon>Pseudomonadati</taxon>
        <taxon>Bacteroidota</taxon>
        <taxon>Bacteroidia</taxon>
        <taxon>Marinilabiliales</taxon>
        <taxon>Marinilabiliaceae</taxon>
        <taxon>Plebeiibacterium</taxon>
    </lineage>
</organism>